<dbReference type="Pfam" id="PF00083">
    <property type="entry name" value="Sugar_tr"/>
    <property type="match status" value="1"/>
</dbReference>
<dbReference type="SUPFAM" id="SSF103473">
    <property type="entry name" value="MFS general substrate transporter"/>
    <property type="match status" value="1"/>
</dbReference>
<dbReference type="InterPro" id="IPR005828">
    <property type="entry name" value="MFS_sugar_transport-like"/>
</dbReference>
<dbReference type="AlphaFoldDB" id="A0AA39CAG3"/>
<evidence type="ECO:0000313" key="6">
    <source>
        <dbReference type="EMBL" id="KAK0160900.1"/>
    </source>
</evidence>
<dbReference type="PANTHER" id="PTHR24064">
    <property type="entry name" value="SOLUTE CARRIER FAMILY 22 MEMBER"/>
    <property type="match status" value="1"/>
</dbReference>
<feature type="transmembrane region" description="Helical" evidence="5">
    <location>
        <begin position="423"/>
        <end position="442"/>
    </location>
</feature>
<feature type="transmembrane region" description="Helical" evidence="5">
    <location>
        <begin position="513"/>
        <end position="530"/>
    </location>
</feature>
<name>A0AA39CAG3_9HYME</name>
<feature type="transmembrane region" description="Helical" evidence="5">
    <location>
        <begin position="214"/>
        <end position="238"/>
    </location>
</feature>
<evidence type="ECO:0000256" key="5">
    <source>
        <dbReference type="SAM" id="Phobius"/>
    </source>
</evidence>
<dbReference type="GO" id="GO:0016020">
    <property type="term" value="C:membrane"/>
    <property type="evidence" value="ECO:0007669"/>
    <property type="project" value="UniProtKB-SubCell"/>
</dbReference>
<dbReference type="Gene3D" id="1.20.1250.20">
    <property type="entry name" value="MFS general substrate transporter like domains"/>
    <property type="match status" value="1"/>
</dbReference>
<keyword evidence="3 5" id="KW-1133">Transmembrane helix</keyword>
<gene>
    <name evidence="6" type="ORF">PV328_008258</name>
</gene>
<comment type="subcellular location">
    <subcellularLocation>
        <location evidence="1">Membrane</location>
        <topology evidence="1">Multi-pass membrane protein</topology>
    </subcellularLocation>
</comment>
<dbReference type="InterPro" id="IPR036259">
    <property type="entry name" value="MFS_trans_sf"/>
</dbReference>
<feature type="transmembrane region" description="Helical" evidence="5">
    <location>
        <begin position="399"/>
        <end position="418"/>
    </location>
</feature>
<evidence type="ECO:0000256" key="2">
    <source>
        <dbReference type="ARBA" id="ARBA00022692"/>
    </source>
</evidence>
<feature type="transmembrane region" description="Helical" evidence="5">
    <location>
        <begin position="365"/>
        <end position="387"/>
    </location>
</feature>
<feature type="transmembrane region" description="Helical" evidence="5">
    <location>
        <begin position="250"/>
        <end position="271"/>
    </location>
</feature>
<reference evidence="6" key="2">
    <citation type="submission" date="2023-03" db="EMBL/GenBank/DDBJ databases">
        <authorList>
            <person name="Inwood S.N."/>
            <person name="Skelly J.G."/>
            <person name="Guhlin J."/>
            <person name="Harrop T.W.R."/>
            <person name="Goldson S.G."/>
            <person name="Dearden P.K."/>
        </authorList>
    </citation>
    <scope>NUCLEOTIDE SEQUENCE</scope>
    <source>
        <strain evidence="6">Irish</strain>
        <tissue evidence="6">Whole body</tissue>
    </source>
</reference>
<proteinExistence type="predicted"/>
<evidence type="ECO:0000256" key="3">
    <source>
        <dbReference type="ARBA" id="ARBA00022989"/>
    </source>
</evidence>
<keyword evidence="2 5" id="KW-0812">Transmembrane</keyword>
<accession>A0AA39CAG3</accession>
<keyword evidence="4 5" id="KW-0472">Membrane</keyword>
<dbReference type="GO" id="GO:0022857">
    <property type="term" value="F:transmembrane transporter activity"/>
    <property type="evidence" value="ECO:0007669"/>
    <property type="project" value="InterPro"/>
</dbReference>
<feature type="transmembrane region" description="Helical" evidence="5">
    <location>
        <begin position="454"/>
        <end position="474"/>
    </location>
</feature>
<reference evidence="6" key="1">
    <citation type="journal article" date="2023" name="bioRxiv">
        <title>Scaffold-level genome assemblies of two parasitoid biocontrol wasps reveal the parthenogenesis mechanism and an associated novel virus.</title>
        <authorList>
            <person name="Inwood S."/>
            <person name="Skelly J."/>
            <person name="Guhlin J."/>
            <person name="Harrop T."/>
            <person name="Goldson S."/>
            <person name="Dearden P."/>
        </authorList>
    </citation>
    <scope>NUCLEOTIDE SEQUENCE</scope>
    <source>
        <strain evidence="6">Irish</strain>
        <tissue evidence="6">Whole body</tissue>
    </source>
</reference>
<evidence type="ECO:0008006" key="8">
    <source>
        <dbReference type="Google" id="ProtNLM"/>
    </source>
</evidence>
<comment type="caution">
    <text evidence="6">The sequence shown here is derived from an EMBL/GenBank/DDBJ whole genome shotgun (WGS) entry which is preliminary data.</text>
</comment>
<evidence type="ECO:0000313" key="7">
    <source>
        <dbReference type="Proteomes" id="UP001168990"/>
    </source>
</evidence>
<feature type="transmembrane region" description="Helical" evidence="5">
    <location>
        <begin position="277"/>
        <end position="296"/>
    </location>
</feature>
<evidence type="ECO:0000256" key="1">
    <source>
        <dbReference type="ARBA" id="ARBA00004141"/>
    </source>
</evidence>
<dbReference type="Proteomes" id="UP001168990">
    <property type="component" value="Unassembled WGS sequence"/>
</dbReference>
<dbReference type="EMBL" id="JAQQBS010001423">
    <property type="protein sequence ID" value="KAK0160900.1"/>
    <property type="molecule type" value="Genomic_DNA"/>
</dbReference>
<evidence type="ECO:0000256" key="4">
    <source>
        <dbReference type="ARBA" id="ARBA00023136"/>
    </source>
</evidence>
<protein>
    <recommendedName>
        <fullName evidence="8">Major facilitator superfamily (MFS) profile domain-containing protein</fullName>
    </recommendedName>
</protein>
<feature type="transmembrane region" description="Helical" evidence="5">
    <location>
        <begin position="481"/>
        <end position="501"/>
    </location>
</feature>
<keyword evidence="7" id="KW-1185">Reference proteome</keyword>
<feature type="transmembrane region" description="Helical" evidence="5">
    <location>
        <begin position="192"/>
        <end position="208"/>
    </location>
</feature>
<organism evidence="6 7">
    <name type="scientific">Microctonus aethiopoides</name>
    <dbReference type="NCBI Taxonomy" id="144406"/>
    <lineage>
        <taxon>Eukaryota</taxon>
        <taxon>Metazoa</taxon>
        <taxon>Ecdysozoa</taxon>
        <taxon>Arthropoda</taxon>
        <taxon>Hexapoda</taxon>
        <taxon>Insecta</taxon>
        <taxon>Pterygota</taxon>
        <taxon>Neoptera</taxon>
        <taxon>Endopterygota</taxon>
        <taxon>Hymenoptera</taxon>
        <taxon>Apocrita</taxon>
        <taxon>Ichneumonoidea</taxon>
        <taxon>Braconidae</taxon>
        <taxon>Euphorinae</taxon>
        <taxon>Microctonus</taxon>
    </lineage>
</organism>
<sequence length="550" mass="62208">MYGIDRSRNDSQPTDEIVDVVVEFGRWQLLSTALLTIAIFIHMINAGADAIMRPDGWWCKQPDFLKNWTKVQWISYSHSSDSCLGICSRRTWDTQLLADGYFRGCSVYNISYEQLANTQYSNRPQIHITDTIPCPYGMDYSHNTGQNLAEKFENGCNNGNITSNLWRSSSALGKILGCIILGKMSDIFGRKIIFFISCGLTPLWAIIVALSKHYILFCVGNFLYGFFDGGFCICLILLMEISTTKTRSRLLAIGCCSFALGIGLTATISYLFLSYDLMLVCTNSIFFLMFIFIFLIPESPPWLFCYCKLNQLEYYIKHGAKINKKPLPDNFKIIYIEIQDDRYKLPDQKPDLWNIISEPEIAYEVIGITYFIILYGIIFGSTTYAILATATKSHLANSLLAISVVIGVLCGQICLLLMGHRKILQISIALVLISSIMLTIDLHDLKPLSTGPTITLLLINIATVSLSYSVLLNYNTRTLPTLLRGTIFGIWKALWTLFVWIGNNNYLQFPTNAFAVIFSCILAALLSLNIKDIYDRELPDTVFDSFCFQW</sequence>